<keyword evidence="2" id="KW-1185">Reference proteome</keyword>
<organism evidence="1 2">
    <name type="scientific">Brevibacillus laterosporus LMG 15441</name>
    <dbReference type="NCBI Taxonomy" id="1042163"/>
    <lineage>
        <taxon>Bacteria</taxon>
        <taxon>Bacillati</taxon>
        <taxon>Bacillota</taxon>
        <taxon>Bacilli</taxon>
        <taxon>Bacillales</taxon>
        <taxon>Paenibacillaceae</taxon>
        <taxon>Brevibacillus</taxon>
    </lineage>
</organism>
<dbReference type="EMBL" id="CP007806">
    <property type="protein sequence ID" value="AIG26150.1"/>
    <property type="molecule type" value="Genomic_DNA"/>
</dbReference>
<reference evidence="1 2" key="1">
    <citation type="journal article" date="2011" name="J. Bacteriol.">
        <title>Genome sequence of Brevibacillus laterosporus LMG 15441, a pathogen of invertebrates.</title>
        <authorList>
            <person name="Djukic M."/>
            <person name="Poehlein A."/>
            <person name="Thurmer A."/>
            <person name="Daniel R."/>
        </authorList>
    </citation>
    <scope>NUCLEOTIDE SEQUENCE [LARGE SCALE GENOMIC DNA]</scope>
    <source>
        <strain evidence="1 2">LMG 15441</strain>
    </source>
</reference>
<sequence length="77" mass="9663">MRRRKRECCECCCPPTHRKYDHPMDYRDWDVDPDPPRGGFRGRRFDGRRGFRESPFFRREFIESPFFRDEFFESPFF</sequence>
<protein>
    <submittedName>
        <fullName evidence="1">Uncharacterized protein</fullName>
    </submittedName>
</protein>
<dbReference type="AlphaFoldDB" id="A0A075R9B2"/>
<dbReference type="HOGENOM" id="CLU_2631229_0_0_9"/>
<evidence type="ECO:0000313" key="2">
    <source>
        <dbReference type="Proteomes" id="UP000005850"/>
    </source>
</evidence>
<gene>
    <name evidence="1" type="ORF">BRLA_c018280</name>
</gene>
<accession>A0A075R9B2</accession>
<evidence type="ECO:0000313" key="1">
    <source>
        <dbReference type="EMBL" id="AIG26150.1"/>
    </source>
</evidence>
<dbReference type="KEGG" id="blr:BRLA_c018280"/>
<name>A0A075R9B2_BRELA</name>
<proteinExistence type="predicted"/>
<dbReference type="Proteomes" id="UP000005850">
    <property type="component" value="Chromosome"/>
</dbReference>